<dbReference type="PANTHER" id="PTHR22930">
    <property type="match status" value="1"/>
</dbReference>
<evidence type="ECO:0000256" key="6">
    <source>
        <dbReference type="ARBA" id="ARBA00022801"/>
    </source>
</evidence>
<proteinExistence type="inferred from homology"/>
<dbReference type="EMBL" id="JABWDY010012859">
    <property type="protein sequence ID" value="KAF5198775.1"/>
    <property type="molecule type" value="Genomic_DNA"/>
</dbReference>
<evidence type="ECO:0000259" key="9">
    <source>
        <dbReference type="Pfam" id="PF13359"/>
    </source>
</evidence>
<evidence type="ECO:0000256" key="7">
    <source>
        <dbReference type="ARBA" id="ARBA00023242"/>
    </source>
</evidence>
<dbReference type="AlphaFoldDB" id="A0A7J6WQP2"/>
<evidence type="ECO:0000256" key="5">
    <source>
        <dbReference type="ARBA" id="ARBA00022723"/>
    </source>
</evidence>
<keyword evidence="7" id="KW-0539">Nucleus</keyword>
<keyword evidence="6" id="KW-0378">Hydrolase</keyword>
<dbReference type="InterPro" id="IPR027806">
    <property type="entry name" value="HARBI1_dom"/>
</dbReference>
<dbReference type="PANTHER" id="PTHR22930:SF242">
    <property type="entry name" value="LOW PROTEIN: NUCLEASE-LIKE PROTEIN"/>
    <property type="match status" value="1"/>
</dbReference>
<dbReference type="InterPro" id="IPR045249">
    <property type="entry name" value="HARBI1-like"/>
</dbReference>
<accession>A0A7J6WQP2</accession>
<keyword evidence="11" id="KW-1185">Reference proteome</keyword>
<feature type="region of interest" description="Disordered" evidence="8">
    <location>
        <begin position="1"/>
        <end position="31"/>
    </location>
</feature>
<evidence type="ECO:0000256" key="3">
    <source>
        <dbReference type="ARBA" id="ARBA00006958"/>
    </source>
</evidence>
<evidence type="ECO:0000313" key="10">
    <source>
        <dbReference type="EMBL" id="KAF5198775.1"/>
    </source>
</evidence>
<feature type="domain" description="DDE Tnp4" evidence="9">
    <location>
        <begin position="252"/>
        <end position="398"/>
    </location>
</feature>
<dbReference type="GO" id="GO:0046872">
    <property type="term" value="F:metal ion binding"/>
    <property type="evidence" value="ECO:0007669"/>
    <property type="project" value="UniProtKB-KW"/>
</dbReference>
<gene>
    <name evidence="10" type="ORF">FRX31_011640</name>
</gene>
<evidence type="ECO:0000313" key="11">
    <source>
        <dbReference type="Proteomes" id="UP000554482"/>
    </source>
</evidence>
<name>A0A7J6WQP2_THATH</name>
<comment type="similarity">
    <text evidence="3">Belongs to the HARBI1 family.</text>
</comment>
<evidence type="ECO:0000256" key="8">
    <source>
        <dbReference type="SAM" id="MobiDB-lite"/>
    </source>
</evidence>
<comment type="caution">
    <text evidence="10">The sequence shown here is derived from an EMBL/GenBank/DDBJ whole genome shotgun (WGS) entry which is preliminary data.</text>
</comment>
<keyword evidence="4" id="KW-0540">Nuclease</keyword>
<organism evidence="10 11">
    <name type="scientific">Thalictrum thalictroides</name>
    <name type="common">Rue-anemone</name>
    <name type="synonym">Anemone thalictroides</name>
    <dbReference type="NCBI Taxonomy" id="46969"/>
    <lineage>
        <taxon>Eukaryota</taxon>
        <taxon>Viridiplantae</taxon>
        <taxon>Streptophyta</taxon>
        <taxon>Embryophyta</taxon>
        <taxon>Tracheophyta</taxon>
        <taxon>Spermatophyta</taxon>
        <taxon>Magnoliopsida</taxon>
        <taxon>Ranunculales</taxon>
        <taxon>Ranunculaceae</taxon>
        <taxon>Thalictroideae</taxon>
        <taxon>Thalictrum</taxon>
    </lineage>
</organism>
<dbReference type="Proteomes" id="UP000554482">
    <property type="component" value="Unassembled WGS sequence"/>
</dbReference>
<dbReference type="OrthoDB" id="1912480at2759"/>
<dbReference type="GO" id="GO:0005634">
    <property type="term" value="C:nucleus"/>
    <property type="evidence" value="ECO:0007669"/>
    <property type="project" value="UniProtKB-SubCell"/>
</dbReference>
<comment type="subcellular location">
    <subcellularLocation>
        <location evidence="2">Nucleus</location>
    </subcellularLocation>
</comment>
<comment type="cofactor">
    <cofactor evidence="1">
        <name>a divalent metal cation</name>
        <dbReference type="ChEBI" id="CHEBI:60240"/>
    </cofactor>
</comment>
<dbReference type="Pfam" id="PF13359">
    <property type="entry name" value="DDE_Tnp_4"/>
    <property type="match status" value="1"/>
</dbReference>
<keyword evidence="5" id="KW-0479">Metal-binding</keyword>
<protein>
    <submittedName>
        <fullName evidence="10">Antagonist of like heterochromatin protein</fullName>
    </submittedName>
</protein>
<sequence>MTGGENGIKTTTKKRQNQNKNNHRRRQNHHQHLQSLISLLASATTAAHNFLTQNDLQLPPSQSLTLESKITSAALSISKLHSLILPTLNLSNTPSPSINPSPSSSSQCWFQRFLSTTSSLTSSDCNKQWVEAFRMSKPSFDLLLETLIPSLENSTCNVPLDYILGAALLRLAHGGSYKAVGKRFGIDSARACRAFYDVCKAVNDQLGHLFELSTDLKRIVKGFGWISLPNCCGVLGFTRFLVEGEGFGKDGGVIVQGLVDSEGRFLDVSAGWPSSMNPNTILQQSKLFARVEESKELFNGALFELENGNLIPQYILGNSCCPLLPWLLTPYPKSIMDDDLNSDSSEEAFNAVHNRCMSLVSTAFRRVRARWRLLSVTWKEECVEFLPFVVVTGCLLHNFMIKCGEVVPDDTDVQFWEQEFPTFEGKGNVNGERIRDVLAWQLCLHVNQQLGPMQLYK</sequence>
<evidence type="ECO:0000256" key="1">
    <source>
        <dbReference type="ARBA" id="ARBA00001968"/>
    </source>
</evidence>
<dbReference type="GO" id="GO:0004518">
    <property type="term" value="F:nuclease activity"/>
    <property type="evidence" value="ECO:0007669"/>
    <property type="project" value="UniProtKB-KW"/>
</dbReference>
<evidence type="ECO:0000256" key="2">
    <source>
        <dbReference type="ARBA" id="ARBA00004123"/>
    </source>
</evidence>
<feature type="compositionally biased region" description="Basic residues" evidence="8">
    <location>
        <begin position="11"/>
        <end position="31"/>
    </location>
</feature>
<evidence type="ECO:0000256" key="4">
    <source>
        <dbReference type="ARBA" id="ARBA00022722"/>
    </source>
</evidence>
<dbReference type="GO" id="GO:0016787">
    <property type="term" value="F:hydrolase activity"/>
    <property type="evidence" value="ECO:0007669"/>
    <property type="project" value="UniProtKB-KW"/>
</dbReference>
<reference evidence="10 11" key="1">
    <citation type="submission" date="2020-06" db="EMBL/GenBank/DDBJ databases">
        <title>Transcriptomic and genomic resources for Thalictrum thalictroides and T. hernandezii: Facilitating candidate gene discovery in an emerging model plant lineage.</title>
        <authorList>
            <person name="Arias T."/>
            <person name="Riano-Pachon D.M."/>
            <person name="Di Stilio V.S."/>
        </authorList>
    </citation>
    <scope>NUCLEOTIDE SEQUENCE [LARGE SCALE GENOMIC DNA]</scope>
    <source>
        <strain evidence="11">cv. WT478/WT964</strain>
        <tissue evidence="10">Leaves</tissue>
    </source>
</reference>